<evidence type="ECO:0000313" key="2">
    <source>
        <dbReference type="EMBL" id="ADM28178.1"/>
    </source>
</evidence>
<evidence type="ECO:0000256" key="1">
    <source>
        <dbReference type="SAM" id="MobiDB-lite"/>
    </source>
</evidence>
<dbReference type="KEGG" id="iag:Igag_1375"/>
<dbReference type="STRING" id="583356.Igag_1375"/>
<dbReference type="HOGENOM" id="CLU_138325_0_0_2"/>
<sequence length="158" mass="18544">MDREERNRSSRSFRSHTHRDERFRHREGYRPQPKKEESRYAERREYVEAIPKPIGDMCTPTCPLFRCGKKALVIKLVNGKPVAYCNWVNDTCIGYKCQYASCATRYLLPNGKCLAAIKTVEKSEDEFLKELEKEDNRKNLKSLLSRRGIRKDLGIEDL</sequence>
<dbReference type="EMBL" id="CP002098">
    <property type="protein sequence ID" value="ADM28178.1"/>
    <property type="molecule type" value="Genomic_DNA"/>
</dbReference>
<name>E0SQ47_IGNAA</name>
<gene>
    <name evidence="2" type="ordered locus">Igag_1375</name>
</gene>
<dbReference type="AlphaFoldDB" id="E0SQ47"/>
<proteinExistence type="predicted"/>
<dbReference type="BioCyc" id="IAGG583356:GHAH-1362-MONOMER"/>
<feature type="region of interest" description="Disordered" evidence="1">
    <location>
        <begin position="1"/>
        <end position="41"/>
    </location>
</feature>
<feature type="compositionally biased region" description="Basic and acidic residues" evidence="1">
    <location>
        <begin position="18"/>
        <end position="41"/>
    </location>
</feature>
<evidence type="ECO:0000313" key="3">
    <source>
        <dbReference type="Proteomes" id="UP000001304"/>
    </source>
</evidence>
<dbReference type="Proteomes" id="UP000001304">
    <property type="component" value="Chromosome"/>
</dbReference>
<accession>E0SQ47</accession>
<organism evidence="2 3">
    <name type="scientific">Ignisphaera aggregans (strain DSM 17230 / JCM 13409 / AQ1.S1)</name>
    <dbReference type="NCBI Taxonomy" id="583356"/>
    <lineage>
        <taxon>Archaea</taxon>
        <taxon>Thermoproteota</taxon>
        <taxon>Thermoprotei</taxon>
        <taxon>Desulfurococcales</taxon>
        <taxon>Desulfurococcaceae</taxon>
        <taxon>Ignisphaera</taxon>
    </lineage>
</organism>
<reference evidence="2 3" key="1">
    <citation type="journal article" date="2010" name="Stand. Genomic Sci.">
        <title>Complete genome sequence of Ignisphaera aggregans type strain (AQ1.S1).</title>
        <authorList>
            <person name="Goker M."/>
            <person name="Held B."/>
            <person name="Lapidus A."/>
            <person name="Nolan M."/>
            <person name="Spring S."/>
            <person name="Yasawong M."/>
            <person name="Lucas S."/>
            <person name="Glavina Del Rio T."/>
            <person name="Tice H."/>
            <person name="Cheng J.F."/>
            <person name="Goodwin L."/>
            <person name="Tapia R."/>
            <person name="Pitluck S."/>
            <person name="Liolios K."/>
            <person name="Ivanova N."/>
            <person name="Mavromatis K."/>
            <person name="Mikhailova N."/>
            <person name="Pati A."/>
            <person name="Chen A."/>
            <person name="Palaniappan K."/>
            <person name="Brambilla E."/>
            <person name="Land M."/>
            <person name="Hauser L."/>
            <person name="Chang Y.J."/>
            <person name="Jeffries C.D."/>
            <person name="Brettin T."/>
            <person name="Detter J.C."/>
            <person name="Han C."/>
            <person name="Rohde M."/>
            <person name="Sikorski J."/>
            <person name="Woyke T."/>
            <person name="Bristow J."/>
            <person name="Eisen J.A."/>
            <person name="Markowitz V."/>
            <person name="Hugenholtz P."/>
            <person name="Kyrpides N.C."/>
            <person name="Klenk H.P."/>
        </authorList>
    </citation>
    <scope>NUCLEOTIDE SEQUENCE [LARGE SCALE GENOMIC DNA]</scope>
    <source>
        <strain evidence="3">DSM 17230 / JCM 13409 / AQ1.S1</strain>
    </source>
</reference>
<keyword evidence="3" id="KW-1185">Reference proteome</keyword>
<protein>
    <submittedName>
        <fullName evidence="2">Uncharacterized protein</fullName>
    </submittedName>
</protein>